<keyword evidence="9" id="KW-0812">Transmembrane</keyword>
<dbReference type="GO" id="GO:0006355">
    <property type="term" value="P:regulation of DNA-templated transcription"/>
    <property type="evidence" value="ECO:0007669"/>
    <property type="project" value="InterPro"/>
</dbReference>
<feature type="transmembrane region" description="Helical" evidence="9">
    <location>
        <begin position="24"/>
        <end position="45"/>
    </location>
</feature>
<evidence type="ECO:0000256" key="4">
    <source>
        <dbReference type="ARBA" id="ARBA00022679"/>
    </source>
</evidence>
<feature type="domain" description="PAC" evidence="11">
    <location>
        <begin position="189"/>
        <end position="243"/>
    </location>
</feature>
<evidence type="ECO:0000313" key="12">
    <source>
        <dbReference type="EMBL" id="SHE33330.1"/>
    </source>
</evidence>
<keyword evidence="13" id="KW-1185">Reference proteome</keyword>
<dbReference type="InterPro" id="IPR036890">
    <property type="entry name" value="HATPase_C_sf"/>
</dbReference>
<dbReference type="Gene3D" id="1.10.287.130">
    <property type="match status" value="1"/>
</dbReference>
<dbReference type="PANTHER" id="PTHR43065">
    <property type="entry name" value="SENSOR HISTIDINE KINASE"/>
    <property type="match status" value="1"/>
</dbReference>
<dbReference type="InterPro" id="IPR000700">
    <property type="entry name" value="PAS-assoc_C"/>
</dbReference>
<accession>A0A1M4SM82</accession>
<dbReference type="NCBIfam" id="TIGR00229">
    <property type="entry name" value="sensory_box"/>
    <property type="match status" value="1"/>
</dbReference>
<dbReference type="PRINTS" id="PR00344">
    <property type="entry name" value="BCTRLSENSOR"/>
</dbReference>
<keyword evidence="3" id="KW-0597">Phosphoprotein</keyword>
<dbReference type="Pfam" id="PF00989">
    <property type="entry name" value="PAS"/>
    <property type="match status" value="1"/>
</dbReference>
<dbReference type="Gene3D" id="3.30.450.20">
    <property type="entry name" value="PAS domain"/>
    <property type="match status" value="1"/>
</dbReference>
<dbReference type="InterPro" id="IPR036097">
    <property type="entry name" value="HisK_dim/P_sf"/>
</dbReference>
<dbReference type="STRING" id="1121391.SAMN02745206_00135"/>
<evidence type="ECO:0000256" key="1">
    <source>
        <dbReference type="ARBA" id="ARBA00000085"/>
    </source>
</evidence>
<evidence type="ECO:0000256" key="9">
    <source>
        <dbReference type="SAM" id="Phobius"/>
    </source>
</evidence>
<dbReference type="GO" id="GO:0005524">
    <property type="term" value="F:ATP binding"/>
    <property type="evidence" value="ECO:0007669"/>
    <property type="project" value="UniProtKB-KW"/>
</dbReference>
<evidence type="ECO:0000256" key="6">
    <source>
        <dbReference type="ARBA" id="ARBA00022777"/>
    </source>
</evidence>
<dbReference type="EMBL" id="FQVB01000003">
    <property type="protein sequence ID" value="SHE33330.1"/>
    <property type="molecule type" value="Genomic_DNA"/>
</dbReference>
<dbReference type="SUPFAM" id="SSF55874">
    <property type="entry name" value="ATPase domain of HSP90 chaperone/DNA topoisomerase II/histidine kinase"/>
    <property type="match status" value="1"/>
</dbReference>
<feature type="transmembrane region" description="Helical" evidence="9">
    <location>
        <begin position="84"/>
        <end position="106"/>
    </location>
</feature>
<dbReference type="InterPro" id="IPR013767">
    <property type="entry name" value="PAS_fold"/>
</dbReference>
<keyword evidence="4" id="KW-0808">Transferase</keyword>
<evidence type="ECO:0000256" key="3">
    <source>
        <dbReference type="ARBA" id="ARBA00022553"/>
    </source>
</evidence>
<dbReference type="PANTHER" id="PTHR43065:SF10">
    <property type="entry name" value="PEROXIDE STRESS-ACTIVATED HISTIDINE KINASE MAK3"/>
    <property type="match status" value="1"/>
</dbReference>
<dbReference type="EC" id="2.7.13.3" evidence="2"/>
<sequence length="477" mass="53575">MSGQEKAAQETIGESLSGRDTAKVLHWLLAAALLALFVVCLWLFWDIWAARNDLQAFLRQRALPPAGVSGPLLADMKDLYRQEITLNLVLASLILVMGVLLGGYVSHWVRLSGRMKDIQNIDRYILQSITRGVVTVDERRRITSCNRAFGEILGLSASLCSGRSFSSVFPEESPFRRMVEWALQSPGNMDAEDEIVYTTPEGEEKPLRLTTCALRNEKGRLIGVILLVKDLTPIKALEERLRRQERLAAIGHLTRRILHEVRNPLSAMDLNLQLLQERLEVLGFHDPKAERYLRVVFSELHRLDKVVGDTHHSVTPPPVHLRPVVLQDVLTQVAEGLRASFEKDGHRLVLDLWPEPLEITADSDRLKEVLINLLLNAQDAVAGRTGRVILRCRLEERTNRVVVEVEDNGAGIPWENLSKIFDPFFTTRRRGTGLGLSVVHNIVKQHGGEIHVSSWVNEGTLFAVHLPGPLSSEMPSH</sequence>
<dbReference type="PROSITE" id="PS50113">
    <property type="entry name" value="PAC"/>
    <property type="match status" value="1"/>
</dbReference>
<dbReference type="Pfam" id="PF00512">
    <property type="entry name" value="HisKA"/>
    <property type="match status" value="1"/>
</dbReference>
<dbReference type="Gene3D" id="3.30.565.10">
    <property type="entry name" value="Histidine kinase-like ATPase, C-terminal domain"/>
    <property type="match status" value="1"/>
</dbReference>
<evidence type="ECO:0000313" key="13">
    <source>
        <dbReference type="Proteomes" id="UP000184076"/>
    </source>
</evidence>
<dbReference type="SUPFAM" id="SSF55785">
    <property type="entry name" value="PYP-like sensor domain (PAS domain)"/>
    <property type="match status" value="1"/>
</dbReference>
<evidence type="ECO:0000256" key="5">
    <source>
        <dbReference type="ARBA" id="ARBA00022741"/>
    </source>
</evidence>
<keyword evidence="7" id="KW-0067">ATP-binding</keyword>
<dbReference type="PROSITE" id="PS50109">
    <property type="entry name" value="HIS_KIN"/>
    <property type="match status" value="1"/>
</dbReference>
<dbReference type="SMART" id="SM00388">
    <property type="entry name" value="HisKA"/>
    <property type="match status" value="1"/>
</dbReference>
<keyword evidence="6 12" id="KW-0418">Kinase</keyword>
<keyword evidence="8" id="KW-0902">Two-component regulatory system</keyword>
<dbReference type="CDD" id="cd00130">
    <property type="entry name" value="PAS"/>
    <property type="match status" value="1"/>
</dbReference>
<dbReference type="Proteomes" id="UP000184076">
    <property type="component" value="Unassembled WGS sequence"/>
</dbReference>
<dbReference type="SUPFAM" id="SSF47384">
    <property type="entry name" value="Homodimeric domain of signal transducing histidine kinase"/>
    <property type="match status" value="1"/>
</dbReference>
<organism evidence="12 13">
    <name type="scientific">Desulfacinum infernum DSM 9756</name>
    <dbReference type="NCBI Taxonomy" id="1121391"/>
    <lineage>
        <taxon>Bacteria</taxon>
        <taxon>Pseudomonadati</taxon>
        <taxon>Thermodesulfobacteriota</taxon>
        <taxon>Syntrophobacteria</taxon>
        <taxon>Syntrophobacterales</taxon>
        <taxon>Syntrophobacteraceae</taxon>
        <taxon>Desulfacinum</taxon>
    </lineage>
</organism>
<dbReference type="AlphaFoldDB" id="A0A1M4SM82"/>
<keyword evidence="9" id="KW-0472">Membrane</keyword>
<dbReference type="InterPro" id="IPR000014">
    <property type="entry name" value="PAS"/>
</dbReference>
<proteinExistence type="predicted"/>
<dbReference type="SMART" id="SM00387">
    <property type="entry name" value="HATPase_c"/>
    <property type="match status" value="1"/>
</dbReference>
<reference evidence="13" key="1">
    <citation type="submission" date="2016-11" db="EMBL/GenBank/DDBJ databases">
        <authorList>
            <person name="Varghese N."/>
            <person name="Submissions S."/>
        </authorList>
    </citation>
    <scope>NUCLEOTIDE SEQUENCE [LARGE SCALE GENOMIC DNA]</scope>
    <source>
        <strain evidence="13">DSM 9756</strain>
    </source>
</reference>
<dbReference type="RefSeq" id="WP_178371860.1">
    <property type="nucleotide sequence ID" value="NZ_FQVB01000003.1"/>
</dbReference>
<gene>
    <name evidence="12" type="ORF">SAMN02745206_00135</name>
</gene>
<keyword evidence="9" id="KW-1133">Transmembrane helix</keyword>
<dbReference type="InterPro" id="IPR035965">
    <property type="entry name" value="PAS-like_dom_sf"/>
</dbReference>
<name>A0A1M4SM82_9BACT</name>
<evidence type="ECO:0000256" key="8">
    <source>
        <dbReference type="ARBA" id="ARBA00023012"/>
    </source>
</evidence>
<feature type="domain" description="Histidine kinase" evidence="10">
    <location>
        <begin position="256"/>
        <end position="470"/>
    </location>
</feature>
<evidence type="ECO:0000259" key="11">
    <source>
        <dbReference type="PROSITE" id="PS50113"/>
    </source>
</evidence>
<dbReference type="CDD" id="cd00082">
    <property type="entry name" value="HisKA"/>
    <property type="match status" value="1"/>
</dbReference>
<evidence type="ECO:0000256" key="2">
    <source>
        <dbReference type="ARBA" id="ARBA00012438"/>
    </source>
</evidence>
<dbReference type="SMART" id="SM00091">
    <property type="entry name" value="PAS"/>
    <property type="match status" value="1"/>
</dbReference>
<keyword evidence="5" id="KW-0547">Nucleotide-binding</keyword>
<dbReference type="InterPro" id="IPR003594">
    <property type="entry name" value="HATPase_dom"/>
</dbReference>
<dbReference type="GO" id="GO:0000155">
    <property type="term" value="F:phosphorelay sensor kinase activity"/>
    <property type="evidence" value="ECO:0007669"/>
    <property type="project" value="InterPro"/>
</dbReference>
<protein>
    <recommendedName>
        <fullName evidence="2">histidine kinase</fullName>
        <ecNumber evidence="2">2.7.13.3</ecNumber>
    </recommendedName>
</protein>
<dbReference type="InterPro" id="IPR005467">
    <property type="entry name" value="His_kinase_dom"/>
</dbReference>
<dbReference type="InterPro" id="IPR003661">
    <property type="entry name" value="HisK_dim/P_dom"/>
</dbReference>
<evidence type="ECO:0000256" key="7">
    <source>
        <dbReference type="ARBA" id="ARBA00022840"/>
    </source>
</evidence>
<comment type="catalytic activity">
    <reaction evidence="1">
        <text>ATP + protein L-histidine = ADP + protein N-phospho-L-histidine.</text>
        <dbReference type="EC" id="2.7.13.3"/>
    </reaction>
</comment>
<dbReference type="InterPro" id="IPR004358">
    <property type="entry name" value="Sig_transdc_His_kin-like_C"/>
</dbReference>
<dbReference type="Pfam" id="PF02518">
    <property type="entry name" value="HATPase_c"/>
    <property type="match status" value="1"/>
</dbReference>
<evidence type="ECO:0000259" key="10">
    <source>
        <dbReference type="PROSITE" id="PS50109"/>
    </source>
</evidence>